<feature type="transmembrane region" description="Helical" evidence="1">
    <location>
        <begin position="12"/>
        <end position="33"/>
    </location>
</feature>
<feature type="transmembrane region" description="Helical" evidence="1">
    <location>
        <begin position="53"/>
        <end position="72"/>
    </location>
</feature>
<keyword evidence="1" id="KW-0472">Membrane</keyword>
<evidence type="ECO:0000256" key="1">
    <source>
        <dbReference type="SAM" id="Phobius"/>
    </source>
</evidence>
<organism evidence="2 3">
    <name type="scientific">Acinetobacter calcoaceticus</name>
    <dbReference type="NCBI Taxonomy" id="471"/>
    <lineage>
        <taxon>Bacteria</taxon>
        <taxon>Pseudomonadati</taxon>
        <taxon>Pseudomonadota</taxon>
        <taxon>Gammaproteobacteria</taxon>
        <taxon>Moraxellales</taxon>
        <taxon>Moraxellaceae</taxon>
        <taxon>Acinetobacter</taxon>
        <taxon>Acinetobacter calcoaceticus/baumannii complex</taxon>
    </lineage>
</organism>
<dbReference type="AlphaFoldDB" id="A0ABD5AQJ5"/>
<keyword evidence="1" id="KW-1133">Transmembrane helix</keyword>
<sequence>MNIDNSNLKTEFLKLFLDFVLANFTAIVVFVLVGKHLFKSYSKLPDFIPLFMSYSFTVGISLIGFLFFYYMLYELYLKRMMSILGVGKFSNKFYIFSSLSLVGFIVFTIISIIA</sequence>
<dbReference type="EMBL" id="JAUSQP010000006">
    <property type="protein sequence ID" value="MDP9804813.1"/>
    <property type="molecule type" value="Genomic_DNA"/>
</dbReference>
<gene>
    <name evidence="2" type="ORF">J2771_003110</name>
</gene>
<name>A0ABD5AQJ5_ACICA</name>
<evidence type="ECO:0000313" key="2">
    <source>
        <dbReference type="EMBL" id="MDP9804813.1"/>
    </source>
</evidence>
<reference evidence="2 3" key="1">
    <citation type="submission" date="2023-07" db="EMBL/GenBank/DDBJ databases">
        <title>Sorghum-associated microbial communities from plants grown in Nebraska, USA.</title>
        <authorList>
            <person name="Schachtman D."/>
        </authorList>
    </citation>
    <scope>NUCLEOTIDE SEQUENCE [LARGE SCALE GENOMIC DNA]</scope>
    <source>
        <strain evidence="2 3">CC146</strain>
    </source>
</reference>
<accession>A0ABD5AQJ5</accession>
<keyword evidence="1" id="KW-0812">Transmembrane</keyword>
<dbReference type="Proteomes" id="UP001240164">
    <property type="component" value="Unassembled WGS sequence"/>
</dbReference>
<proteinExistence type="predicted"/>
<comment type="caution">
    <text evidence="2">The sequence shown here is derived from an EMBL/GenBank/DDBJ whole genome shotgun (WGS) entry which is preliminary data.</text>
</comment>
<protein>
    <submittedName>
        <fullName evidence="2">Uncharacterized protein</fullName>
    </submittedName>
</protein>
<feature type="transmembrane region" description="Helical" evidence="1">
    <location>
        <begin position="93"/>
        <end position="113"/>
    </location>
</feature>
<evidence type="ECO:0000313" key="3">
    <source>
        <dbReference type="Proteomes" id="UP001240164"/>
    </source>
</evidence>
<dbReference type="RefSeq" id="WP_307012867.1">
    <property type="nucleotide sequence ID" value="NZ_JAUSQP010000006.1"/>
</dbReference>